<organism evidence="2 3">
    <name type="scientific">Phytophthora palmivora</name>
    <dbReference type="NCBI Taxonomy" id="4796"/>
    <lineage>
        <taxon>Eukaryota</taxon>
        <taxon>Sar</taxon>
        <taxon>Stramenopiles</taxon>
        <taxon>Oomycota</taxon>
        <taxon>Peronosporomycetes</taxon>
        <taxon>Peronosporales</taxon>
        <taxon>Peronosporaceae</taxon>
        <taxon>Phytophthora</taxon>
    </lineage>
</organism>
<dbReference type="OrthoDB" id="76305at2759"/>
<evidence type="ECO:0008006" key="4">
    <source>
        <dbReference type="Google" id="ProtNLM"/>
    </source>
</evidence>
<sequence>MSGLVRVLKDKAPVLVFSSMCAGAAYAVYYAHQQQITEKKTMRQGVINDIRRDRIKQREMQQEQQ</sequence>
<feature type="transmembrane region" description="Helical" evidence="1">
    <location>
        <begin position="12"/>
        <end position="32"/>
    </location>
</feature>
<evidence type="ECO:0000256" key="1">
    <source>
        <dbReference type="SAM" id="Phobius"/>
    </source>
</evidence>
<dbReference type="Proteomes" id="UP000237271">
    <property type="component" value="Unassembled WGS sequence"/>
</dbReference>
<comment type="caution">
    <text evidence="2">The sequence shown here is derived from an EMBL/GenBank/DDBJ whole genome shotgun (WGS) entry which is preliminary data.</text>
</comment>
<name>A0A2P4Y095_9STRA</name>
<accession>A0A2P4Y095</accession>
<dbReference type="AlphaFoldDB" id="A0A2P4Y095"/>
<evidence type="ECO:0000313" key="2">
    <source>
        <dbReference type="EMBL" id="POM71231.1"/>
    </source>
</evidence>
<keyword evidence="3" id="KW-1185">Reference proteome</keyword>
<keyword evidence="1" id="KW-1133">Transmembrane helix</keyword>
<keyword evidence="1" id="KW-0812">Transmembrane</keyword>
<dbReference type="Pfam" id="PF15786">
    <property type="entry name" value="PET117"/>
    <property type="match status" value="1"/>
</dbReference>
<dbReference type="InterPro" id="IPR031568">
    <property type="entry name" value="Pet117"/>
</dbReference>
<proteinExistence type="predicted"/>
<gene>
    <name evidence="2" type="ORF">PHPALM_12226</name>
</gene>
<reference evidence="2 3" key="1">
    <citation type="journal article" date="2017" name="Genome Biol. Evol.">
        <title>Phytophthora megakarya and P. palmivora, closely related causal agents of cacao black pod rot, underwent increases in genome sizes and gene numbers by different mechanisms.</title>
        <authorList>
            <person name="Ali S.S."/>
            <person name="Shao J."/>
            <person name="Lary D.J."/>
            <person name="Kronmiller B."/>
            <person name="Shen D."/>
            <person name="Strem M.D."/>
            <person name="Amoako-Attah I."/>
            <person name="Akrofi A.Y."/>
            <person name="Begoude B.A."/>
            <person name="Ten Hoopen G.M."/>
            <person name="Coulibaly K."/>
            <person name="Kebe B.I."/>
            <person name="Melnick R.L."/>
            <person name="Guiltinan M.J."/>
            <person name="Tyler B.M."/>
            <person name="Meinhardt L.W."/>
            <person name="Bailey B.A."/>
        </authorList>
    </citation>
    <scope>NUCLEOTIDE SEQUENCE [LARGE SCALE GENOMIC DNA]</scope>
    <source>
        <strain evidence="3">sbr112.9</strain>
    </source>
</reference>
<dbReference type="EMBL" id="NCKW01006562">
    <property type="protein sequence ID" value="POM71231.1"/>
    <property type="molecule type" value="Genomic_DNA"/>
</dbReference>
<keyword evidence="1" id="KW-0472">Membrane</keyword>
<protein>
    <recommendedName>
        <fullName evidence="4">Mitochondrial protein</fullName>
    </recommendedName>
</protein>
<evidence type="ECO:0000313" key="3">
    <source>
        <dbReference type="Proteomes" id="UP000237271"/>
    </source>
</evidence>